<feature type="active site" description="Proton acceptor" evidence="10">
    <location>
        <position position="205"/>
    </location>
</feature>
<evidence type="ECO:0000256" key="2">
    <source>
        <dbReference type="ARBA" id="ARBA00003138"/>
    </source>
</evidence>
<evidence type="ECO:0000313" key="12">
    <source>
        <dbReference type="EMBL" id="MBN4066589.1"/>
    </source>
</evidence>
<dbReference type="Pfam" id="PF00365">
    <property type="entry name" value="PFK"/>
    <property type="match status" value="1"/>
</dbReference>
<feature type="binding site" evidence="10">
    <location>
        <position position="81"/>
    </location>
    <ligand>
        <name>diphosphate</name>
        <dbReference type="ChEBI" id="CHEBI:33019"/>
    </ligand>
</feature>
<comment type="cofactor">
    <cofactor evidence="1 10">
        <name>Mg(2+)</name>
        <dbReference type="ChEBI" id="CHEBI:18420"/>
    </cofactor>
</comment>
<feature type="binding site" description="in other chain" evidence="10">
    <location>
        <begin position="203"/>
        <end position="205"/>
    </location>
    <ligand>
        <name>substrate</name>
        <note>ligand shared between dimeric partners</note>
    </ligand>
</feature>
<evidence type="ECO:0000256" key="7">
    <source>
        <dbReference type="ARBA" id="ARBA00022842"/>
    </source>
</evidence>
<evidence type="ECO:0000256" key="1">
    <source>
        <dbReference type="ARBA" id="ARBA00001946"/>
    </source>
</evidence>
<evidence type="ECO:0000256" key="6">
    <source>
        <dbReference type="ARBA" id="ARBA00022777"/>
    </source>
</evidence>
<evidence type="ECO:0000256" key="8">
    <source>
        <dbReference type="ARBA" id="ARBA00023152"/>
    </source>
</evidence>
<comment type="activity regulation">
    <text evidence="10">Non-allosteric.</text>
</comment>
<evidence type="ECO:0000256" key="3">
    <source>
        <dbReference type="ARBA" id="ARBA00022490"/>
    </source>
</evidence>
<dbReference type="HAMAP" id="MF_01980">
    <property type="entry name" value="Phosphofructokinase_II_Long"/>
    <property type="match status" value="1"/>
</dbReference>
<dbReference type="Gene3D" id="3.40.50.460">
    <property type="entry name" value="Phosphofructokinase domain"/>
    <property type="match status" value="1"/>
</dbReference>
<proteinExistence type="inferred from homology"/>
<feature type="site" description="Important for catalytic activity; stabilizes the transition state when the phosphoryl donor is PPi" evidence="10">
    <location>
        <position position="202"/>
    </location>
</feature>
<evidence type="ECO:0000256" key="4">
    <source>
        <dbReference type="ARBA" id="ARBA00022679"/>
    </source>
</evidence>
<comment type="catalytic activity">
    <reaction evidence="9 10">
        <text>beta-D-fructose 6-phosphate + diphosphate = beta-D-fructose 1,6-bisphosphate + phosphate + H(+)</text>
        <dbReference type="Rhea" id="RHEA:13613"/>
        <dbReference type="ChEBI" id="CHEBI:15378"/>
        <dbReference type="ChEBI" id="CHEBI:32966"/>
        <dbReference type="ChEBI" id="CHEBI:33019"/>
        <dbReference type="ChEBI" id="CHEBI:43474"/>
        <dbReference type="ChEBI" id="CHEBI:57634"/>
        <dbReference type="EC" id="2.7.1.90"/>
    </reaction>
</comment>
<reference evidence="12 13" key="1">
    <citation type="submission" date="2021-02" db="EMBL/GenBank/DDBJ databases">
        <title>Activity-based single-cell genomes from oceanic crustal fluid captures similar information to metagenomic and metatranscriptomic surveys with orders of magnitude less sampling.</title>
        <authorList>
            <person name="D'Angelo T.S."/>
            <person name="Orcutt B.N."/>
        </authorList>
    </citation>
    <scope>NUCLEOTIDE SEQUENCE [LARGE SCALE GENOMIC DNA]</scope>
    <source>
        <strain evidence="12">AH-315-G07</strain>
    </source>
</reference>
<feature type="binding site" description="in other chain" evidence="10">
    <location>
        <position position="311"/>
    </location>
    <ligand>
        <name>substrate</name>
        <note>ligand shared between dimeric partners</note>
    </ligand>
</feature>
<keyword evidence="6 10" id="KW-0418">Kinase</keyword>
<dbReference type="InterPro" id="IPR022953">
    <property type="entry name" value="ATP_PFK"/>
</dbReference>
<dbReference type="PRINTS" id="PR00476">
    <property type="entry name" value="PHFRCTKINASE"/>
</dbReference>
<comment type="subcellular location">
    <subcellularLocation>
        <location evidence="10">Cytoplasm</location>
    </subcellularLocation>
</comment>
<dbReference type="InterPro" id="IPR011183">
    <property type="entry name" value="PfpB_PPi_PFK"/>
</dbReference>
<dbReference type="Gene3D" id="1.10.10.480">
    <property type="entry name" value="Phosphofructokinase, domain 3"/>
    <property type="match status" value="1"/>
</dbReference>
<dbReference type="InterPro" id="IPR035966">
    <property type="entry name" value="PKF_sf"/>
</dbReference>
<dbReference type="PIRSF" id="PIRSF005677">
    <property type="entry name" value="PPi_PFK_PfpB"/>
    <property type="match status" value="1"/>
</dbReference>
<evidence type="ECO:0000256" key="5">
    <source>
        <dbReference type="ARBA" id="ARBA00022723"/>
    </source>
</evidence>
<dbReference type="PANTHER" id="PTHR43650:SF1">
    <property type="entry name" value="PYROPHOSPHATE--FRUCTOSE 6-PHOSPHATE 1-PHOSPHOTRANSFERASE SUBUNIT BETA 2"/>
    <property type="match status" value="1"/>
</dbReference>
<keyword evidence="5 10" id="KW-0479">Metal-binding</keyword>
<evidence type="ECO:0000259" key="11">
    <source>
        <dbReference type="Pfam" id="PF00365"/>
    </source>
</evidence>
<dbReference type="PANTHER" id="PTHR43650">
    <property type="entry name" value="PYROPHOSPHATE--FRUCTOSE 6-PHOSPHATE 1-PHOSPHOTRANSFERASE"/>
    <property type="match status" value="1"/>
</dbReference>
<dbReference type="EC" id="2.7.1.90" evidence="10"/>
<dbReference type="Gene3D" id="3.40.50.450">
    <property type="match status" value="1"/>
</dbReference>
<comment type="caution">
    <text evidence="12">The sequence shown here is derived from an EMBL/GenBank/DDBJ whole genome shotgun (WGS) entry which is preliminary data.</text>
</comment>
<dbReference type="NCBIfam" id="TIGR02477">
    <property type="entry name" value="PFKA_PPi"/>
    <property type="match status" value="1"/>
</dbReference>
<comment type="function">
    <text evidence="2 10">Catalyzes the phosphorylation of D-fructose 6-phosphate, the first committing step of glycolysis. Uses inorganic phosphate (PPi) as phosphoryl donor instead of ATP like common ATP-dependent phosphofructokinases (ATP-PFKs), which renders the reaction reversible, and can thus function both in glycolysis and gluconeogenesis. Consistently, PPi-PFK can replace the enzymes of both the forward (ATP-PFK) and reverse (fructose-bisphosphatase (FBPase)) reactions.</text>
</comment>
<organism evidence="12 13">
    <name type="scientific">Simkania negevensis</name>
    <dbReference type="NCBI Taxonomy" id="83561"/>
    <lineage>
        <taxon>Bacteria</taxon>
        <taxon>Pseudomonadati</taxon>
        <taxon>Chlamydiota</taxon>
        <taxon>Chlamydiia</taxon>
        <taxon>Parachlamydiales</taxon>
        <taxon>Simkaniaceae</taxon>
        <taxon>Simkania</taxon>
    </lineage>
</organism>
<keyword evidence="4 10" id="KW-0808">Transferase</keyword>
<sequence length="544" mass="59694">MTTKSALQQARLYYHSKLPMILRDLGHIACVKGDATSSIADADKLQALFPKTFGQPIIALHHKEQRTKAHEKCIGVLFSGGQAAGGHNVICGLFDAIKSFNPKSSLVGFVNGPKGVVDNDIITITQELVDRYRNQGGFDMIGSSRTKIESEEQLKAALDTAIALDLDGIVIIGGDDSNTNAAVLAEFFRQNSCKTCIIGVPKTIDGDLKNEQVELSFGFDTATRIYSELIGNIAQDCLSAKKYYHFIKVMGRSASHIALECALQTHPNYTLIGEEVAAGGKGLKELVCDLSDLVVSRAEKGKNYGIVLIPEGLIEFIPEIGQLIRELNRILTKEGIGDKSFNETKNSAVGALSAESKEAFDALPPNIQEQLLLDRDPHGNVKVAQIETEKLLIQLVREELKVRKKKGSYKGSFHPLPHYFGYEGRAALPSNFDAQYCYALGKTAAVLINAKATGYMSCLNNLAKPIENWQAGGVPLTMMMNIEERHGKEKPVIKKALVNLNKEPFVTFAKQRQQWQNEDHYLSPGPIQFFGPDDITYTTTHTLG</sequence>
<evidence type="ECO:0000313" key="13">
    <source>
        <dbReference type="Proteomes" id="UP000722121"/>
    </source>
</evidence>
<feature type="binding site" description="in other chain" evidence="10">
    <location>
        <begin position="250"/>
        <end position="252"/>
    </location>
    <ligand>
        <name>substrate</name>
        <note>ligand shared between dimeric partners</note>
    </ligand>
</feature>
<dbReference type="NCBIfam" id="NF005482">
    <property type="entry name" value="PRK07085.1"/>
    <property type="match status" value="1"/>
</dbReference>
<evidence type="ECO:0000256" key="10">
    <source>
        <dbReference type="HAMAP-Rule" id="MF_01980"/>
    </source>
</evidence>
<comment type="pathway">
    <text evidence="10">Carbohydrate degradation; glycolysis; D-glyceraldehyde 3-phosphate and glycerone phosphate from D-glucose: step 3/4.</text>
</comment>
<dbReference type="EMBL" id="JAFITR010000008">
    <property type="protein sequence ID" value="MBN4066589.1"/>
    <property type="molecule type" value="Genomic_DNA"/>
</dbReference>
<comment type="subunit">
    <text evidence="10">Homodimer.</text>
</comment>
<keyword evidence="7 10" id="KW-0460">Magnesium</keyword>
<keyword evidence="3 10" id="KW-0963">Cytoplasm</keyword>
<feature type="domain" description="Phosphofructokinase" evidence="11">
    <location>
        <begin position="74"/>
        <end position="331"/>
    </location>
</feature>
<feature type="binding site" evidence="10">
    <location>
        <position position="175"/>
    </location>
    <ligand>
        <name>Mg(2+)</name>
        <dbReference type="ChEBI" id="CHEBI:18420"/>
        <note>catalytic</note>
    </ligand>
</feature>
<gene>
    <name evidence="10" type="primary">pfp</name>
    <name evidence="12" type="ORF">JYU14_00705</name>
</gene>
<name>A0ABS3AQ37_9BACT</name>
<keyword evidence="13" id="KW-1185">Reference proteome</keyword>
<evidence type="ECO:0000256" key="9">
    <source>
        <dbReference type="ARBA" id="ARBA00048072"/>
    </source>
</evidence>
<feature type="binding site" evidence="10">
    <location>
        <begin position="242"/>
        <end position="243"/>
    </location>
    <ligand>
        <name>substrate</name>
        <note>ligand shared between dimeric partners</note>
    </ligand>
</feature>
<dbReference type="InterPro" id="IPR000023">
    <property type="entry name" value="Phosphofructokinase_dom"/>
</dbReference>
<dbReference type="GO" id="GO:0047334">
    <property type="term" value="F:diphosphate-fructose-6-phosphate 1-phosphotransferase activity"/>
    <property type="evidence" value="ECO:0007669"/>
    <property type="project" value="UniProtKB-EC"/>
</dbReference>
<dbReference type="Proteomes" id="UP000722121">
    <property type="component" value="Unassembled WGS sequence"/>
</dbReference>
<accession>A0ABS3AQ37</accession>
<comment type="similarity">
    <text evidence="10">Belongs to the phosphofructokinase type A (PFKA) family. PPi-dependent PFK group II subfamily. Clade 'Long' sub-subfamily.</text>
</comment>
<feature type="site" description="Important for catalytic activity and substrate specificity; stabilizes the transition state when the phosphoryl donor is PPi; prevents ATP from binding by mimicking the alpha-phosphate group of ATP" evidence="10">
    <location>
        <position position="176"/>
    </location>
</feature>
<dbReference type="SUPFAM" id="SSF53784">
    <property type="entry name" value="Phosphofructokinase"/>
    <property type="match status" value="1"/>
</dbReference>
<comment type="caution">
    <text evidence="10">Lacks conserved residue(s) required for the propagation of feature annotation.</text>
</comment>
<keyword evidence="8 10" id="KW-0324">Glycolysis</keyword>
<protein>
    <recommendedName>
        <fullName evidence="10">Pyrophosphate--fructose 6-phosphate 1-phosphotransferase</fullName>
        <ecNumber evidence="10">2.7.1.90</ecNumber>
    </recommendedName>
    <alternativeName>
        <fullName evidence="10">6-phosphofructokinase, pyrophosphate dependent</fullName>
    </alternativeName>
    <alternativeName>
        <fullName evidence="10">PPi-dependent phosphofructokinase</fullName>
        <shortName evidence="10">PPi-PFK</shortName>
    </alternativeName>
    <alternativeName>
        <fullName evidence="10">Pyrophosphate-dependent 6-phosphofructose-1-kinase</fullName>
    </alternativeName>
</protein>
<feature type="binding site" description="in other chain" evidence="10">
    <location>
        <begin position="422"/>
        <end position="425"/>
    </location>
    <ligand>
        <name>substrate</name>
        <note>ligand shared between dimeric partners</note>
    </ligand>
</feature>